<dbReference type="InterPro" id="IPR007400">
    <property type="entry name" value="PrpF-like"/>
</dbReference>
<dbReference type="PANTHER" id="PTHR43709:SF2">
    <property type="entry name" value="DUF453 DOMAIN PROTEIN (AFU_ORTHOLOGUE AFUA_6G00360)"/>
    <property type="match status" value="1"/>
</dbReference>
<comment type="caution">
    <text evidence="3">The sequence shown here is derived from an EMBL/GenBank/DDBJ whole genome shotgun (WGS) entry which is preliminary data.</text>
</comment>
<evidence type="ECO:0000256" key="1">
    <source>
        <dbReference type="ARBA" id="ARBA00007673"/>
    </source>
</evidence>
<keyword evidence="2" id="KW-0413">Isomerase</keyword>
<organism evidence="3 4">
    <name type="scientific">Rhodofomes roseus</name>
    <dbReference type="NCBI Taxonomy" id="34475"/>
    <lineage>
        <taxon>Eukaryota</taxon>
        <taxon>Fungi</taxon>
        <taxon>Dikarya</taxon>
        <taxon>Basidiomycota</taxon>
        <taxon>Agaricomycotina</taxon>
        <taxon>Agaricomycetes</taxon>
        <taxon>Polyporales</taxon>
        <taxon>Rhodofomes</taxon>
    </lineage>
</organism>
<evidence type="ECO:0000313" key="4">
    <source>
        <dbReference type="Proteomes" id="UP000298390"/>
    </source>
</evidence>
<accession>A0A4Y9YFH5</accession>
<proteinExistence type="inferred from homology"/>
<gene>
    <name evidence="3" type="ORF">EVJ58_g5230</name>
</gene>
<dbReference type="Proteomes" id="UP000298390">
    <property type="component" value="Unassembled WGS sequence"/>
</dbReference>
<dbReference type="SUPFAM" id="SSF54506">
    <property type="entry name" value="Diaminopimelate epimerase-like"/>
    <property type="match status" value="2"/>
</dbReference>
<dbReference type="STRING" id="34475.A0A4Y9YFH5"/>
<evidence type="ECO:0000313" key="3">
    <source>
        <dbReference type="EMBL" id="TFY60317.1"/>
    </source>
</evidence>
<evidence type="ECO:0008006" key="5">
    <source>
        <dbReference type="Google" id="ProtNLM"/>
    </source>
</evidence>
<dbReference type="PANTHER" id="PTHR43709">
    <property type="entry name" value="ACONITATE ISOMERASE-RELATED"/>
    <property type="match status" value="1"/>
</dbReference>
<protein>
    <recommendedName>
        <fullName evidence="5">2-methylaconitate cis-trans isomerase</fullName>
    </recommendedName>
</protein>
<reference evidence="3 4" key="1">
    <citation type="submission" date="2019-01" db="EMBL/GenBank/DDBJ databases">
        <title>Genome sequencing of the rare red list fungi Fomitopsis rosea.</title>
        <authorList>
            <person name="Buettner E."/>
            <person name="Kellner H."/>
        </authorList>
    </citation>
    <scope>NUCLEOTIDE SEQUENCE [LARGE SCALE GENOMIC DNA]</scope>
    <source>
        <strain evidence="3 4">DSM 105464</strain>
    </source>
</reference>
<name>A0A4Y9YFH5_9APHY</name>
<dbReference type="Gene3D" id="3.10.310.10">
    <property type="entry name" value="Diaminopimelate Epimerase, Chain A, domain 1"/>
    <property type="match status" value="2"/>
</dbReference>
<dbReference type="EMBL" id="SEKV01000260">
    <property type="protein sequence ID" value="TFY60317.1"/>
    <property type="molecule type" value="Genomic_DNA"/>
</dbReference>
<dbReference type="AlphaFoldDB" id="A0A4Y9YFH5"/>
<sequence length="384" mass="40425">MLATFMRGGTSKGIFLKRADLPSDTAQWDPIFLGIMGSPDPKYGRQLNGMGGGVSSLSKVCVVGPPSEEQRAAGIDVEYTFAQVGIRDELVDYSGNCGNLSSVIGVFALDEGLCVPRAIDTSARVPTATVSAWNTNTQKRIDATFPVFLESERPTALLGLEEEAIAGVSGKASRITLDFVSPSGARTGKLLPTGQPVDIVQFASEGNTTAVPMSLVDATNPTVFITADGLRAAVPKASTLDYTSEHTTVPVQLAIEQLRRLGAERMGLDPQAEAQPKIAILSEPAADDSESDIVVHAYSMGVLHKAVPMTLGLCLGVAAGVEGSIPWQIARSRGAKIPTTGDSMVRIRHPGGVVVVGAARKDGEVTSAKVVRTGKRLMKGIVWW</sequence>
<dbReference type="Pfam" id="PF04303">
    <property type="entry name" value="PrpF"/>
    <property type="match status" value="1"/>
</dbReference>
<dbReference type="GO" id="GO:0016853">
    <property type="term" value="F:isomerase activity"/>
    <property type="evidence" value="ECO:0007669"/>
    <property type="project" value="UniProtKB-KW"/>
</dbReference>
<evidence type="ECO:0000256" key="2">
    <source>
        <dbReference type="ARBA" id="ARBA00023235"/>
    </source>
</evidence>
<comment type="similarity">
    <text evidence="1">Belongs to the PrpF family.</text>
</comment>